<protein>
    <recommendedName>
        <fullName evidence="4">DUF2165 domain-containing protein</fullName>
    </recommendedName>
</protein>
<evidence type="ECO:0008006" key="4">
    <source>
        <dbReference type="Google" id="ProtNLM"/>
    </source>
</evidence>
<evidence type="ECO:0000313" key="2">
    <source>
        <dbReference type="EMBL" id="RWU22151.1"/>
    </source>
</evidence>
<gene>
    <name evidence="2" type="ORF">DM813_13265</name>
</gene>
<dbReference type="InterPro" id="IPR018681">
    <property type="entry name" value="DUF2165_transmembrane"/>
</dbReference>
<comment type="caution">
    <text evidence="2">The sequence shown here is derived from an EMBL/GenBank/DDBJ whole genome shotgun (WGS) entry which is preliminary data.</text>
</comment>
<dbReference type="AlphaFoldDB" id="A0A443ZRU9"/>
<evidence type="ECO:0000313" key="3">
    <source>
        <dbReference type="Proteomes" id="UP000288983"/>
    </source>
</evidence>
<feature type="transmembrane region" description="Helical" evidence="1">
    <location>
        <begin position="111"/>
        <end position="131"/>
    </location>
</feature>
<feature type="transmembrane region" description="Helical" evidence="1">
    <location>
        <begin position="143"/>
        <end position="165"/>
    </location>
</feature>
<sequence length="169" mass="19014">MDNLSTGGLVRSSKILMIFFTGIFGTLVVFGNLSDYASNFSFVQHTLSMDTTFPGNALLYRAIHSPALQHLFYGLIITTQTLFALSCLLGAYQLYRHRRAEAALFHQAKRFAVLGCLLGILIWYLFFQVVGGEWFAMWQSTQWNALSTSGRIVDFIVAVLIFIVLKIDD</sequence>
<keyword evidence="1" id="KW-1133">Transmembrane helix</keyword>
<feature type="transmembrane region" description="Helical" evidence="1">
    <location>
        <begin position="15"/>
        <end position="33"/>
    </location>
</feature>
<accession>A0A443ZRU9</accession>
<dbReference type="OrthoDB" id="7618855at2"/>
<name>A0A443ZRU9_9PSED</name>
<proteinExistence type="predicted"/>
<dbReference type="RefSeq" id="WP_128323823.1">
    <property type="nucleotide sequence ID" value="NZ_QJRG01000044.1"/>
</dbReference>
<reference evidence="2 3" key="1">
    <citation type="submission" date="2018-06" db="EMBL/GenBank/DDBJ databases">
        <title>Bacteria isolated from soil of Wuhan.</title>
        <authorList>
            <person name="Wei X."/>
            <person name="Chunhua H."/>
        </authorList>
    </citation>
    <scope>NUCLEOTIDE SEQUENCE [LARGE SCALE GENOMIC DNA]</scope>
    <source>
        <strain evidence="3">xwS2</strain>
    </source>
</reference>
<keyword evidence="1" id="KW-0812">Transmembrane</keyword>
<dbReference type="Proteomes" id="UP000288983">
    <property type="component" value="Unassembled WGS sequence"/>
</dbReference>
<dbReference type="EMBL" id="QJRG01000044">
    <property type="protein sequence ID" value="RWU22151.1"/>
    <property type="molecule type" value="Genomic_DNA"/>
</dbReference>
<keyword evidence="1" id="KW-0472">Membrane</keyword>
<dbReference type="Pfam" id="PF09933">
    <property type="entry name" value="DUF2165"/>
    <property type="match status" value="1"/>
</dbReference>
<evidence type="ECO:0000256" key="1">
    <source>
        <dbReference type="SAM" id="Phobius"/>
    </source>
</evidence>
<organism evidence="2 3">
    <name type="scientific">Pseudomonas alkylphenolica</name>
    <dbReference type="NCBI Taxonomy" id="237609"/>
    <lineage>
        <taxon>Bacteria</taxon>
        <taxon>Pseudomonadati</taxon>
        <taxon>Pseudomonadota</taxon>
        <taxon>Gammaproteobacteria</taxon>
        <taxon>Pseudomonadales</taxon>
        <taxon>Pseudomonadaceae</taxon>
        <taxon>Pseudomonas</taxon>
    </lineage>
</organism>
<feature type="transmembrane region" description="Helical" evidence="1">
    <location>
        <begin position="71"/>
        <end position="91"/>
    </location>
</feature>